<dbReference type="InterPro" id="IPR017452">
    <property type="entry name" value="GPCR_Rhodpsn_7TM"/>
</dbReference>
<evidence type="ECO:0000256" key="4">
    <source>
        <dbReference type="ARBA" id="ARBA00023040"/>
    </source>
</evidence>
<evidence type="ECO:0000259" key="9">
    <source>
        <dbReference type="PROSITE" id="PS50262"/>
    </source>
</evidence>
<accession>A0ABP0FY38</accession>
<evidence type="ECO:0000256" key="6">
    <source>
        <dbReference type="ARBA" id="ARBA00023170"/>
    </source>
</evidence>
<feature type="domain" description="G-protein coupled receptors family 1 profile" evidence="9">
    <location>
        <begin position="54"/>
        <end position="329"/>
    </location>
</feature>
<feature type="transmembrane region" description="Helical" evidence="8">
    <location>
        <begin position="156"/>
        <end position="179"/>
    </location>
</feature>
<keyword evidence="4" id="KW-0297">G-protein coupled receptor</keyword>
<gene>
    <name evidence="10" type="ORF">CVLEPA_LOCUS14629</name>
</gene>
<keyword evidence="2 8" id="KW-0812">Transmembrane</keyword>
<keyword evidence="7" id="KW-0807">Transducer</keyword>
<sequence>MSSFTETPTSDAASSTAASYVNFTSSTYKPIFGETEIAITASIMFPLFIFGIIGNVLTIVVIYRSPKLKSTFHYIILSICLSDLISAVLSPLYVYQRTWGFLSWDIPNFLCGIFWGGDNLTSVATSFHILLFAFFRFISLMYPHRFKRITSKHVKIILLVVWIISVGVGVVPFVIMFGVREIDRRFFIPARSWPSCTVYEERVPMMLMYSKIGYSLFFYIPMILITVLSLKIAWFIYSRKRKRREAMKKKPQKENSNELKQQNKEKGAILQLFLIVGSFALGYIPHTAYHIYVNTILPWTNSEIYFQWWFGQIEYITLRVSECLNPVFYNLASPKIRKETKTTIKQICGNPLSAASS</sequence>
<dbReference type="EMBL" id="CAWYQH010000097">
    <property type="protein sequence ID" value="CAK8683568.1"/>
    <property type="molecule type" value="Genomic_DNA"/>
</dbReference>
<comment type="caution">
    <text evidence="10">The sequence shown here is derived from an EMBL/GenBank/DDBJ whole genome shotgun (WGS) entry which is preliminary data.</text>
</comment>
<evidence type="ECO:0000256" key="2">
    <source>
        <dbReference type="ARBA" id="ARBA00022692"/>
    </source>
</evidence>
<dbReference type="PROSITE" id="PS50262">
    <property type="entry name" value="G_PROTEIN_RECEP_F1_2"/>
    <property type="match status" value="1"/>
</dbReference>
<organism evidence="10 11">
    <name type="scientific">Clavelina lepadiformis</name>
    <name type="common">Light-bulb sea squirt</name>
    <name type="synonym">Ascidia lepadiformis</name>
    <dbReference type="NCBI Taxonomy" id="159417"/>
    <lineage>
        <taxon>Eukaryota</taxon>
        <taxon>Metazoa</taxon>
        <taxon>Chordata</taxon>
        <taxon>Tunicata</taxon>
        <taxon>Ascidiacea</taxon>
        <taxon>Aplousobranchia</taxon>
        <taxon>Clavelinidae</taxon>
        <taxon>Clavelina</taxon>
    </lineage>
</organism>
<feature type="transmembrane region" description="Helical" evidence="8">
    <location>
        <begin position="74"/>
        <end position="93"/>
    </location>
</feature>
<evidence type="ECO:0000256" key="7">
    <source>
        <dbReference type="ARBA" id="ARBA00023224"/>
    </source>
</evidence>
<dbReference type="Proteomes" id="UP001642483">
    <property type="component" value="Unassembled WGS sequence"/>
</dbReference>
<evidence type="ECO:0000256" key="8">
    <source>
        <dbReference type="SAM" id="Phobius"/>
    </source>
</evidence>
<dbReference type="PANTHER" id="PTHR24243:SF234">
    <property type="entry name" value="GROWTH HORMONE SECRETAGOGUE RECEPTOR TYPE 1-LIKE"/>
    <property type="match status" value="1"/>
</dbReference>
<evidence type="ECO:0000256" key="5">
    <source>
        <dbReference type="ARBA" id="ARBA00023136"/>
    </source>
</evidence>
<dbReference type="Pfam" id="PF00001">
    <property type="entry name" value="7tm_1"/>
    <property type="match status" value="1"/>
</dbReference>
<evidence type="ECO:0000313" key="10">
    <source>
        <dbReference type="EMBL" id="CAK8683568.1"/>
    </source>
</evidence>
<reference evidence="10 11" key="1">
    <citation type="submission" date="2024-02" db="EMBL/GenBank/DDBJ databases">
        <authorList>
            <person name="Daric V."/>
            <person name="Darras S."/>
        </authorList>
    </citation>
    <scope>NUCLEOTIDE SEQUENCE [LARGE SCALE GENOMIC DNA]</scope>
</reference>
<dbReference type="PRINTS" id="PR00237">
    <property type="entry name" value="GPCRRHODOPSN"/>
</dbReference>
<evidence type="ECO:0000256" key="3">
    <source>
        <dbReference type="ARBA" id="ARBA00022989"/>
    </source>
</evidence>
<dbReference type="SUPFAM" id="SSF81321">
    <property type="entry name" value="Family A G protein-coupled receptor-like"/>
    <property type="match status" value="1"/>
</dbReference>
<keyword evidence="6" id="KW-0675">Receptor</keyword>
<feature type="transmembrane region" description="Helical" evidence="8">
    <location>
        <begin position="216"/>
        <end position="237"/>
    </location>
</feature>
<feature type="transmembrane region" description="Helical" evidence="8">
    <location>
        <begin position="37"/>
        <end position="62"/>
    </location>
</feature>
<dbReference type="Gene3D" id="1.20.1070.10">
    <property type="entry name" value="Rhodopsin 7-helix transmembrane proteins"/>
    <property type="match status" value="1"/>
</dbReference>
<name>A0ABP0FY38_CLALP</name>
<evidence type="ECO:0000313" key="11">
    <source>
        <dbReference type="Proteomes" id="UP001642483"/>
    </source>
</evidence>
<dbReference type="SMART" id="SM01381">
    <property type="entry name" value="7TM_GPCR_Srsx"/>
    <property type="match status" value="1"/>
</dbReference>
<keyword evidence="5 8" id="KW-0472">Membrane</keyword>
<proteinExistence type="predicted"/>
<keyword evidence="11" id="KW-1185">Reference proteome</keyword>
<dbReference type="InterPro" id="IPR000276">
    <property type="entry name" value="GPCR_Rhodpsn"/>
</dbReference>
<dbReference type="PANTHER" id="PTHR24243">
    <property type="entry name" value="G-PROTEIN COUPLED RECEPTOR"/>
    <property type="match status" value="1"/>
</dbReference>
<evidence type="ECO:0000256" key="1">
    <source>
        <dbReference type="ARBA" id="ARBA00004141"/>
    </source>
</evidence>
<protein>
    <recommendedName>
        <fullName evidence="9">G-protein coupled receptors family 1 profile domain-containing protein</fullName>
    </recommendedName>
</protein>
<comment type="subcellular location">
    <subcellularLocation>
        <location evidence="1">Membrane</location>
        <topology evidence="1">Multi-pass membrane protein</topology>
    </subcellularLocation>
</comment>
<keyword evidence="3 8" id="KW-1133">Transmembrane helix</keyword>
<feature type="transmembrane region" description="Helical" evidence="8">
    <location>
        <begin position="113"/>
        <end position="135"/>
    </location>
</feature>
<feature type="transmembrane region" description="Helical" evidence="8">
    <location>
        <begin position="268"/>
        <end position="286"/>
    </location>
</feature>